<reference evidence="4 5" key="1">
    <citation type="submission" date="2019-11" db="EMBL/GenBank/DDBJ databases">
        <title>Genome analysis of Rhizobacterium cereale a novel genus and species isolated from maize roots in North Spain.</title>
        <authorList>
            <person name="Menendez E."/>
            <person name="Flores-Felix J.D."/>
            <person name="Ramirez-Bahena M.-H."/>
            <person name="Igual J.M."/>
            <person name="Garcia-Fraile P."/>
            <person name="Peix A."/>
            <person name="Velazquez E."/>
        </authorList>
    </citation>
    <scope>NUCLEOTIDE SEQUENCE [LARGE SCALE GENOMIC DNA]</scope>
    <source>
        <strain evidence="4 5">RZME27</strain>
    </source>
</reference>
<evidence type="ECO:0000256" key="1">
    <source>
        <dbReference type="ARBA" id="ARBA00009226"/>
    </source>
</evidence>
<comment type="similarity">
    <text evidence="1">Belongs to the FliN/MopA/SpaO family.</text>
</comment>
<dbReference type="AlphaFoldDB" id="A0A6A8AEX4"/>
<organism evidence="4 5">
    <name type="scientific">Endobacterium cereale</name>
    <dbReference type="NCBI Taxonomy" id="2663029"/>
    <lineage>
        <taxon>Bacteria</taxon>
        <taxon>Pseudomonadati</taxon>
        <taxon>Pseudomonadota</taxon>
        <taxon>Alphaproteobacteria</taxon>
        <taxon>Hyphomicrobiales</taxon>
        <taxon>Rhizobiaceae</taxon>
        <taxon>Endobacterium</taxon>
    </lineage>
</organism>
<dbReference type="Gene3D" id="2.30.330.10">
    <property type="entry name" value="SpoA-like"/>
    <property type="match status" value="1"/>
</dbReference>
<accession>A0A6A8AEX4</accession>
<dbReference type="Pfam" id="PF01052">
    <property type="entry name" value="FliMN_C"/>
    <property type="match status" value="1"/>
</dbReference>
<dbReference type="GO" id="GO:0003774">
    <property type="term" value="F:cytoskeletal motor activity"/>
    <property type="evidence" value="ECO:0007669"/>
    <property type="project" value="InterPro"/>
</dbReference>
<comment type="caution">
    <text evidence="4">The sequence shown here is derived from an EMBL/GenBank/DDBJ whole genome shotgun (WGS) entry which is preliminary data.</text>
</comment>
<dbReference type="RefSeq" id="WP_153360022.1">
    <property type="nucleotide sequence ID" value="NZ_JAYKOO010000001.1"/>
</dbReference>
<dbReference type="InterPro" id="IPR001172">
    <property type="entry name" value="FliN_T3SS_HrcQb"/>
</dbReference>
<dbReference type="InterPro" id="IPR036429">
    <property type="entry name" value="SpoA-like_sf"/>
</dbReference>
<dbReference type="SUPFAM" id="SSF101801">
    <property type="entry name" value="Surface presentation of antigens (SPOA)"/>
    <property type="match status" value="1"/>
</dbReference>
<evidence type="ECO:0000313" key="5">
    <source>
        <dbReference type="Proteomes" id="UP000435138"/>
    </source>
</evidence>
<dbReference type="EMBL" id="WIXI01000051">
    <property type="protein sequence ID" value="MQY49875.1"/>
    <property type="molecule type" value="Genomic_DNA"/>
</dbReference>
<evidence type="ECO:0000259" key="3">
    <source>
        <dbReference type="Pfam" id="PF01052"/>
    </source>
</evidence>
<protein>
    <recommendedName>
        <fullName evidence="3">Flagellar motor switch protein FliN-like C-terminal domain-containing protein</fullName>
    </recommendedName>
</protein>
<proteinExistence type="inferred from homology"/>
<gene>
    <name evidence="4" type="ORF">GAO09_28005</name>
</gene>
<name>A0A6A8AEX4_9HYPH</name>
<dbReference type="GO" id="GO:0009425">
    <property type="term" value="C:bacterial-type flagellum basal body"/>
    <property type="evidence" value="ECO:0007669"/>
    <property type="project" value="InterPro"/>
</dbReference>
<dbReference type="Proteomes" id="UP000435138">
    <property type="component" value="Unassembled WGS sequence"/>
</dbReference>
<dbReference type="GO" id="GO:0006935">
    <property type="term" value="P:chemotaxis"/>
    <property type="evidence" value="ECO:0007669"/>
    <property type="project" value="InterPro"/>
</dbReference>
<dbReference type="GO" id="GO:0071973">
    <property type="term" value="P:bacterial-type flagellum-dependent cell motility"/>
    <property type="evidence" value="ECO:0007669"/>
    <property type="project" value="InterPro"/>
</dbReference>
<dbReference type="PRINTS" id="PR00956">
    <property type="entry name" value="FLGMOTORFLIN"/>
</dbReference>
<keyword evidence="5" id="KW-1185">Reference proteome</keyword>
<feature type="domain" description="Flagellar motor switch protein FliN-like C-terminal" evidence="3">
    <location>
        <begin position="27"/>
        <end position="85"/>
    </location>
</feature>
<feature type="region of interest" description="Disordered" evidence="2">
    <location>
        <begin position="1"/>
        <end position="23"/>
    </location>
</feature>
<dbReference type="InterPro" id="IPR001543">
    <property type="entry name" value="FliN-like_C"/>
</dbReference>
<sequence>MNTDASTGHPKSRSAMPATSLELSSPRVRDIPIEVEAVLGKVKVSVSQLMAAKPGEPFWLDKHFGEPVELQVNGKRIGYGEIIADERENIIGIRLISVEADL</sequence>
<evidence type="ECO:0000313" key="4">
    <source>
        <dbReference type="EMBL" id="MQY49875.1"/>
    </source>
</evidence>
<evidence type="ECO:0000256" key="2">
    <source>
        <dbReference type="SAM" id="MobiDB-lite"/>
    </source>
</evidence>